<evidence type="ECO:0000256" key="4">
    <source>
        <dbReference type="ARBA" id="ARBA00007637"/>
    </source>
</evidence>
<dbReference type="SUPFAM" id="SSF51735">
    <property type="entry name" value="NAD(P)-binding Rossmann-fold domains"/>
    <property type="match status" value="1"/>
</dbReference>
<dbReference type="GO" id="GO:0033499">
    <property type="term" value="P:galactose catabolic process via UDP-galactose, Leloir pathway"/>
    <property type="evidence" value="ECO:0007669"/>
    <property type="project" value="TreeGrafter"/>
</dbReference>
<dbReference type="EC" id="5.1.3.2" evidence="5 11"/>
<comment type="subunit">
    <text evidence="11">Homodimer.</text>
</comment>
<organism evidence="13 14">
    <name type="scientific">Desulfoscipio geothermicus DSM 3669</name>
    <dbReference type="NCBI Taxonomy" id="1121426"/>
    <lineage>
        <taxon>Bacteria</taxon>
        <taxon>Bacillati</taxon>
        <taxon>Bacillota</taxon>
        <taxon>Clostridia</taxon>
        <taxon>Eubacteriales</taxon>
        <taxon>Desulfallaceae</taxon>
        <taxon>Desulfoscipio</taxon>
    </lineage>
</organism>
<dbReference type="Gene3D" id="3.40.50.720">
    <property type="entry name" value="NAD(P)-binding Rossmann-like Domain"/>
    <property type="match status" value="1"/>
</dbReference>
<evidence type="ECO:0000256" key="2">
    <source>
        <dbReference type="ARBA" id="ARBA00001911"/>
    </source>
</evidence>
<comment type="similarity">
    <text evidence="4 11">Belongs to the NAD(P)-dependent epimerase/dehydratase family.</text>
</comment>
<keyword evidence="8" id="KW-0299">Galactose metabolism</keyword>
<dbReference type="CDD" id="cd05247">
    <property type="entry name" value="UDP_G4E_1_SDR_e"/>
    <property type="match status" value="1"/>
</dbReference>
<dbReference type="Pfam" id="PF01370">
    <property type="entry name" value="Epimerase"/>
    <property type="match status" value="1"/>
</dbReference>
<keyword evidence="10 11" id="KW-0119">Carbohydrate metabolism</keyword>
<comment type="catalytic activity">
    <reaction evidence="1 11">
        <text>UDP-alpha-D-glucose = UDP-alpha-D-galactose</text>
        <dbReference type="Rhea" id="RHEA:22168"/>
        <dbReference type="ChEBI" id="CHEBI:58885"/>
        <dbReference type="ChEBI" id="CHEBI:66914"/>
        <dbReference type="EC" id="5.1.3.2"/>
    </reaction>
</comment>
<evidence type="ECO:0000256" key="11">
    <source>
        <dbReference type="RuleBase" id="RU366046"/>
    </source>
</evidence>
<feature type="domain" description="NAD-dependent epimerase/dehydratase" evidence="12">
    <location>
        <begin position="3"/>
        <end position="251"/>
    </location>
</feature>
<sequence length="328" mass="35874">MNILVTGGAGYIGSHVVKELLKRNYHVVTLDNLSKGHREAVTGGVFVQGDCGDAALVKELVREHGISAVVHLAADSLVGESMTRPDKYCQNNLGNGINFLTALAEAGVRRFILSSTAAVYGEPEYTPIDEAHPAQPVNVYGGTKLMLEQILRWYERAYGLRYVSLRYFNAAGADPGGRIGEDHDPETHLIPLVMQAALGQRDKIVIYGTDYPTPDGTCVRDYIHVSDLAVAHILALEALRDGGPSAVYNLGNERGHSVREVVETARRVTGVDFVVEEGPRREGDPAVLVAGSGRIQRDLGWRPRYGELEEIVRTAWEWHRGHPRGYGG</sequence>
<reference evidence="14" key="1">
    <citation type="submission" date="2016-10" db="EMBL/GenBank/DDBJ databases">
        <authorList>
            <person name="Varghese N."/>
            <person name="Submissions S."/>
        </authorList>
    </citation>
    <scope>NUCLEOTIDE SEQUENCE [LARGE SCALE GENOMIC DNA]</scope>
    <source>
        <strain evidence="14">DSM 3669</strain>
    </source>
</reference>
<dbReference type="NCBIfam" id="TIGR01179">
    <property type="entry name" value="galE"/>
    <property type="match status" value="1"/>
</dbReference>
<evidence type="ECO:0000256" key="1">
    <source>
        <dbReference type="ARBA" id="ARBA00000083"/>
    </source>
</evidence>
<dbReference type="AlphaFoldDB" id="A0A1I6DDZ8"/>
<gene>
    <name evidence="13" type="ORF">SAMN05660706_10978</name>
</gene>
<dbReference type="PANTHER" id="PTHR43725">
    <property type="entry name" value="UDP-GLUCOSE 4-EPIMERASE"/>
    <property type="match status" value="1"/>
</dbReference>
<evidence type="ECO:0000256" key="7">
    <source>
        <dbReference type="ARBA" id="ARBA00023027"/>
    </source>
</evidence>
<keyword evidence="14" id="KW-1185">Reference proteome</keyword>
<evidence type="ECO:0000256" key="8">
    <source>
        <dbReference type="ARBA" id="ARBA00023144"/>
    </source>
</evidence>
<dbReference type="InterPro" id="IPR036291">
    <property type="entry name" value="NAD(P)-bd_dom_sf"/>
</dbReference>
<dbReference type="PANTHER" id="PTHR43725:SF53">
    <property type="entry name" value="UDP-ARABINOSE 4-EPIMERASE 1"/>
    <property type="match status" value="1"/>
</dbReference>
<keyword evidence="9 11" id="KW-0413">Isomerase</keyword>
<keyword evidence="7 11" id="KW-0520">NAD</keyword>
<evidence type="ECO:0000256" key="10">
    <source>
        <dbReference type="ARBA" id="ARBA00023277"/>
    </source>
</evidence>
<dbReference type="GO" id="GO:0003978">
    <property type="term" value="F:UDP-glucose 4-epimerase activity"/>
    <property type="evidence" value="ECO:0007669"/>
    <property type="project" value="UniProtKB-UniRule"/>
</dbReference>
<evidence type="ECO:0000259" key="12">
    <source>
        <dbReference type="Pfam" id="PF01370"/>
    </source>
</evidence>
<dbReference type="RefSeq" id="WP_092482776.1">
    <property type="nucleotide sequence ID" value="NZ_FOYM01000009.1"/>
</dbReference>
<protein>
    <recommendedName>
        <fullName evidence="6 11">UDP-glucose 4-epimerase</fullName>
        <ecNumber evidence="5 11">5.1.3.2</ecNumber>
    </recommendedName>
</protein>
<comment type="pathway">
    <text evidence="3 11">Carbohydrate metabolism; galactose metabolism.</text>
</comment>
<name>A0A1I6DDZ8_9FIRM</name>
<dbReference type="UniPathway" id="UPA00214"/>
<dbReference type="InterPro" id="IPR005886">
    <property type="entry name" value="UDP_G4E"/>
</dbReference>
<dbReference type="STRING" id="39060.SAMN05660706_10978"/>
<evidence type="ECO:0000313" key="14">
    <source>
        <dbReference type="Proteomes" id="UP000199584"/>
    </source>
</evidence>
<dbReference type="OrthoDB" id="244102at2"/>
<evidence type="ECO:0000256" key="9">
    <source>
        <dbReference type="ARBA" id="ARBA00023235"/>
    </source>
</evidence>
<dbReference type="EMBL" id="FOYM01000009">
    <property type="protein sequence ID" value="SFR03700.1"/>
    <property type="molecule type" value="Genomic_DNA"/>
</dbReference>
<dbReference type="InterPro" id="IPR001509">
    <property type="entry name" value="Epimerase_deHydtase"/>
</dbReference>
<dbReference type="Gene3D" id="3.90.25.10">
    <property type="entry name" value="UDP-galactose 4-epimerase, domain 1"/>
    <property type="match status" value="1"/>
</dbReference>
<evidence type="ECO:0000256" key="6">
    <source>
        <dbReference type="ARBA" id="ARBA00018569"/>
    </source>
</evidence>
<evidence type="ECO:0000313" key="13">
    <source>
        <dbReference type="EMBL" id="SFR03700.1"/>
    </source>
</evidence>
<evidence type="ECO:0000256" key="3">
    <source>
        <dbReference type="ARBA" id="ARBA00004947"/>
    </source>
</evidence>
<evidence type="ECO:0000256" key="5">
    <source>
        <dbReference type="ARBA" id="ARBA00013189"/>
    </source>
</evidence>
<accession>A0A1I6DDZ8</accession>
<proteinExistence type="inferred from homology"/>
<comment type="cofactor">
    <cofactor evidence="2 11">
        <name>NAD(+)</name>
        <dbReference type="ChEBI" id="CHEBI:57540"/>
    </cofactor>
</comment>
<dbReference type="Proteomes" id="UP000199584">
    <property type="component" value="Unassembled WGS sequence"/>
</dbReference>